<sequence length="31" mass="3459">MYRMFVFIAKFPRCQTRLPVNHSCASGGAIG</sequence>
<dbReference type="EMBL" id="GBXM01040174">
    <property type="protein sequence ID" value="JAH68403.1"/>
    <property type="molecule type" value="Transcribed_RNA"/>
</dbReference>
<dbReference type="AlphaFoldDB" id="A0A0E9UTX3"/>
<name>A0A0E9UTX3_ANGAN</name>
<proteinExistence type="predicted"/>
<organism evidence="1">
    <name type="scientific">Anguilla anguilla</name>
    <name type="common">European freshwater eel</name>
    <name type="synonym">Muraena anguilla</name>
    <dbReference type="NCBI Taxonomy" id="7936"/>
    <lineage>
        <taxon>Eukaryota</taxon>
        <taxon>Metazoa</taxon>
        <taxon>Chordata</taxon>
        <taxon>Craniata</taxon>
        <taxon>Vertebrata</taxon>
        <taxon>Euteleostomi</taxon>
        <taxon>Actinopterygii</taxon>
        <taxon>Neopterygii</taxon>
        <taxon>Teleostei</taxon>
        <taxon>Anguilliformes</taxon>
        <taxon>Anguillidae</taxon>
        <taxon>Anguilla</taxon>
    </lineage>
</organism>
<evidence type="ECO:0000313" key="1">
    <source>
        <dbReference type="EMBL" id="JAH68403.1"/>
    </source>
</evidence>
<reference evidence="1" key="2">
    <citation type="journal article" date="2015" name="Fish Shellfish Immunol.">
        <title>Early steps in the European eel (Anguilla anguilla)-Vibrio vulnificus interaction in the gills: Role of the RtxA13 toxin.</title>
        <authorList>
            <person name="Callol A."/>
            <person name="Pajuelo D."/>
            <person name="Ebbesson L."/>
            <person name="Teles M."/>
            <person name="MacKenzie S."/>
            <person name="Amaro C."/>
        </authorList>
    </citation>
    <scope>NUCLEOTIDE SEQUENCE</scope>
</reference>
<accession>A0A0E9UTX3</accession>
<protein>
    <submittedName>
        <fullName evidence="1">Uncharacterized protein</fullName>
    </submittedName>
</protein>
<reference evidence="1" key="1">
    <citation type="submission" date="2014-11" db="EMBL/GenBank/DDBJ databases">
        <authorList>
            <person name="Amaro Gonzalez C."/>
        </authorList>
    </citation>
    <scope>NUCLEOTIDE SEQUENCE</scope>
</reference>